<dbReference type="GO" id="GO:0005829">
    <property type="term" value="C:cytosol"/>
    <property type="evidence" value="ECO:0007669"/>
    <property type="project" value="UniProtKB-ARBA"/>
</dbReference>
<dbReference type="PROSITE" id="PS01149">
    <property type="entry name" value="PSI_RSU"/>
    <property type="match status" value="1"/>
</dbReference>
<dbReference type="EC" id="5.4.99.-" evidence="5"/>
<dbReference type="Gene3D" id="3.10.290.10">
    <property type="entry name" value="RNA-binding S4 domain"/>
    <property type="match status" value="1"/>
</dbReference>
<dbReference type="GO" id="GO:0003723">
    <property type="term" value="F:RNA binding"/>
    <property type="evidence" value="ECO:0007669"/>
    <property type="project" value="UniProtKB-KW"/>
</dbReference>
<dbReference type="SUPFAM" id="SSF55174">
    <property type="entry name" value="Alpha-L RNA-binding motif"/>
    <property type="match status" value="1"/>
</dbReference>
<dbReference type="GO" id="GO:0120159">
    <property type="term" value="F:rRNA pseudouridine synthase activity"/>
    <property type="evidence" value="ECO:0007669"/>
    <property type="project" value="UniProtKB-ARBA"/>
</dbReference>
<sequence length="238" mass="27352">MIERLQKVLAHAGVASRRHSEELIKAGKVKVNGKVVTELGVKVDPARDRIEVNGALVQQEQKRVFLFYKPLRVITSMFDPQGRRVVADYFRSVPERVYPVGRLDYDTEGLLLLTNDGELANRLIHPRYEVDKTYVATVKGRPSPADLEKLRKGVKLEDGWTAPAKVRILSQDDIHTKLQLTIREGRNRQVRRMCEAVGLPITHLIRTKLAFLTLQGLKRGEYRELTRQELDRLRRLLT</sequence>
<organism evidence="7 8">
    <name type="scientific">Laceyella tengchongensis</name>
    <dbReference type="NCBI Taxonomy" id="574699"/>
    <lineage>
        <taxon>Bacteria</taxon>
        <taxon>Bacillati</taxon>
        <taxon>Bacillota</taxon>
        <taxon>Bacilli</taxon>
        <taxon>Bacillales</taxon>
        <taxon>Thermoactinomycetaceae</taxon>
        <taxon>Laceyella</taxon>
    </lineage>
</organism>
<name>A0AA45WPQ8_9BACL</name>
<evidence type="ECO:0000256" key="2">
    <source>
        <dbReference type="ARBA" id="ARBA00022884"/>
    </source>
</evidence>
<dbReference type="PANTHER" id="PTHR47683">
    <property type="entry name" value="PSEUDOURIDINE SYNTHASE FAMILY PROTEIN-RELATED"/>
    <property type="match status" value="1"/>
</dbReference>
<evidence type="ECO:0000256" key="4">
    <source>
        <dbReference type="PROSITE-ProRule" id="PRU00182"/>
    </source>
</evidence>
<dbReference type="Proteomes" id="UP001157946">
    <property type="component" value="Unassembled WGS sequence"/>
</dbReference>
<dbReference type="PROSITE" id="PS50889">
    <property type="entry name" value="S4"/>
    <property type="match status" value="1"/>
</dbReference>
<dbReference type="InterPro" id="IPR036986">
    <property type="entry name" value="S4_RNA-bd_sf"/>
</dbReference>
<dbReference type="InterPro" id="IPR002942">
    <property type="entry name" value="S4_RNA-bd"/>
</dbReference>
<dbReference type="GO" id="GO:0000455">
    <property type="term" value="P:enzyme-directed rRNA pseudouridine synthesis"/>
    <property type="evidence" value="ECO:0007669"/>
    <property type="project" value="UniProtKB-ARBA"/>
</dbReference>
<dbReference type="SMART" id="SM00363">
    <property type="entry name" value="S4"/>
    <property type="match status" value="1"/>
</dbReference>
<dbReference type="InterPro" id="IPR006145">
    <property type="entry name" value="PsdUridine_synth_RsuA/RluA"/>
</dbReference>
<gene>
    <name evidence="7" type="ORF">SAMN06265361_103446</name>
</gene>
<dbReference type="InterPro" id="IPR020103">
    <property type="entry name" value="PsdUridine_synth_cat_dom_sf"/>
</dbReference>
<keyword evidence="2 4" id="KW-0694">RNA-binding</keyword>
<dbReference type="AlphaFoldDB" id="A0AA45WPQ8"/>
<evidence type="ECO:0000256" key="1">
    <source>
        <dbReference type="ARBA" id="ARBA00008348"/>
    </source>
</evidence>
<dbReference type="InterPro" id="IPR018496">
    <property type="entry name" value="PsdUridine_synth_RsuA/RluB_CS"/>
</dbReference>
<reference evidence="7" key="1">
    <citation type="submission" date="2017-05" db="EMBL/GenBank/DDBJ databases">
        <authorList>
            <person name="Varghese N."/>
            <person name="Submissions S."/>
        </authorList>
    </citation>
    <scope>NUCLEOTIDE SEQUENCE</scope>
    <source>
        <strain evidence="7">DSM 45262</strain>
    </source>
</reference>
<dbReference type="InterPro" id="IPR020094">
    <property type="entry name" value="TruA/RsuA/RluB/E/F_N"/>
</dbReference>
<dbReference type="FunFam" id="3.10.290.10:FF:000003">
    <property type="entry name" value="Pseudouridine synthase"/>
    <property type="match status" value="1"/>
</dbReference>
<dbReference type="FunFam" id="3.30.70.1560:FF:000001">
    <property type="entry name" value="Pseudouridine synthase"/>
    <property type="match status" value="1"/>
</dbReference>
<evidence type="ECO:0000313" key="7">
    <source>
        <dbReference type="EMBL" id="SMP20956.1"/>
    </source>
</evidence>
<keyword evidence="3 5" id="KW-0413">Isomerase</keyword>
<dbReference type="Pfam" id="PF00849">
    <property type="entry name" value="PseudoU_synth_2"/>
    <property type="match status" value="1"/>
</dbReference>
<comment type="similarity">
    <text evidence="1 5">Belongs to the pseudouridine synthase RsuA family.</text>
</comment>
<dbReference type="CDD" id="cd02870">
    <property type="entry name" value="PseudoU_synth_RsuA_like"/>
    <property type="match status" value="1"/>
</dbReference>
<evidence type="ECO:0000259" key="6">
    <source>
        <dbReference type="SMART" id="SM00363"/>
    </source>
</evidence>
<keyword evidence="8" id="KW-1185">Reference proteome</keyword>
<evidence type="ECO:0000256" key="5">
    <source>
        <dbReference type="RuleBase" id="RU003887"/>
    </source>
</evidence>
<dbReference type="Gene3D" id="3.30.70.1560">
    <property type="entry name" value="Alpha-L RNA-binding motif"/>
    <property type="match status" value="1"/>
</dbReference>
<evidence type="ECO:0000256" key="3">
    <source>
        <dbReference type="ARBA" id="ARBA00023235"/>
    </source>
</evidence>
<dbReference type="InterPro" id="IPR042092">
    <property type="entry name" value="PsdUridine_s_RsuA/RluB/E/F_cat"/>
</dbReference>
<dbReference type="SUPFAM" id="SSF55120">
    <property type="entry name" value="Pseudouridine synthase"/>
    <property type="match status" value="1"/>
</dbReference>
<proteinExistence type="inferred from homology"/>
<protein>
    <recommendedName>
        <fullName evidence="5">Pseudouridine synthase</fullName>
        <ecNumber evidence="5">5.4.99.-</ecNumber>
    </recommendedName>
</protein>
<dbReference type="InterPro" id="IPR050343">
    <property type="entry name" value="RsuA_PseudoU_synthase"/>
</dbReference>
<dbReference type="EMBL" id="FXTU01000003">
    <property type="protein sequence ID" value="SMP20956.1"/>
    <property type="molecule type" value="Genomic_DNA"/>
</dbReference>
<feature type="domain" description="RNA-binding S4" evidence="6">
    <location>
        <begin position="3"/>
        <end position="70"/>
    </location>
</feature>
<evidence type="ECO:0000313" key="8">
    <source>
        <dbReference type="Proteomes" id="UP001157946"/>
    </source>
</evidence>
<dbReference type="InterPro" id="IPR000748">
    <property type="entry name" value="PsdUridine_synth_RsuA/RluB/E/F"/>
</dbReference>
<accession>A0AA45WPQ8</accession>
<comment type="caution">
    <text evidence="7">The sequence shown here is derived from an EMBL/GenBank/DDBJ whole genome shotgun (WGS) entry which is preliminary data.</text>
</comment>
<dbReference type="Gene3D" id="3.30.70.580">
    <property type="entry name" value="Pseudouridine synthase I, catalytic domain, N-terminal subdomain"/>
    <property type="match status" value="1"/>
</dbReference>
<dbReference type="PANTHER" id="PTHR47683:SF2">
    <property type="entry name" value="RNA-BINDING S4 DOMAIN-CONTAINING PROTEIN"/>
    <property type="match status" value="1"/>
</dbReference>
<dbReference type="CDD" id="cd00165">
    <property type="entry name" value="S4"/>
    <property type="match status" value="1"/>
</dbReference>
<dbReference type="NCBIfam" id="TIGR00093">
    <property type="entry name" value="pseudouridine synthase"/>
    <property type="match status" value="1"/>
</dbReference>
<dbReference type="Pfam" id="PF01479">
    <property type="entry name" value="S4"/>
    <property type="match status" value="1"/>
</dbReference>